<reference evidence="18 19" key="1">
    <citation type="submission" date="2021-01" db="EMBL/GenBank/DDBJ databases">
        <title>Whole genome shotgun sequence of Actinoplanes humidus NBRC 14915.</title>
        <authorList>
            <person name="Komaki H."/>
            <person name="Tamura T."/>
        </authorList>
    </citation>
    <scope>NUCLEOTIDE SEQUENCE [LARGE SCALE GENOMIC DNA]</scope>
    <source>
        <strain evidence="18 19">NBRC 14915</strain>
    </source>
</reference>
<keyword evidence="11 15" id="KW-0057">Aromatic amino acid biosynthesis</keyword>
<organism evidence="18 19">
    <name type="scientific">Winogradskya humida</name>
    <dbReference type="NCBI Taxonomy" id="113566"/>
    <lineage>
        <taxon>Bacteria</taxon>
        <taxon>Bacillati</taxon>
        <taxon>Actinomycetota</taxon>
        <taxon>Actinomycetes</taxon>
        <taxon>Micromonosporales</taxon>
        <taxon>Micromonosporaceae</taxon>
        <taxon>Winogradskya</taxon>
    </lineage>
</organism>
<evidence type="ECO:0000259" key="17">
    <source>
        <dbReference type="Pfam" id="PF04715"/>
    </source>
</evidence>
<sequence>MTSGAVVPDEAGFVEQAGRRRVVPVVRRLLADGETPIGVYRKLAGGPGTFLLESAEQGAGGATWSRYSFIGVRSVATLVERDGQAAWLGTPPVGVPVDGDPVVALRETVAALTTPDDPGTGTELPPLTGGMVGYLSYDLIRRFERLPVTATDDVPLPELGMMLATDLVVLDHFDGSAFLVANAVLAEGADRDAALAAYHQAVGRLDAMTSSLSRPTPPMISTVERVAAGDVVSRTAPGDYQKAVETAKEAIRAGECFQIVVAQRFERETDADSLDVYRVLRATNPSPYMYLLRFDDFDIVGSSPEAHLKVTADEDGVRRALLHPIAGTRWRGATPELDNALAAELLADPKERAEHVMLVDLGRNDLGRVCRAGTVEVPDFARIERYSHVMHIVSTVVGELRDDQTAFDALAATFPAGTLSGAPKVRAMEIIESLEPVRRGLYGGTVGYFGFGGDMDMAIAIRTALMRAGKAYVGAGAGIVADSDPAAEEQETRNKAAAVLAAIAAAETLRAAR</sequence>
<gene>
    <name evidence="15" type="primary">trpE</name>
    <name evidence="18" type="ORF">Ahu01nite_004350</name>
</gene>
<dbReference type="PRINTS" id="PR00095">
    <property type="entry name" value="ANTSNTHASEI"/>
</dbReference>
<comment type="caution">
    <text evidence="18">The sequence shown here is derived from an EMBL/GenBank/DDBJ whole genome shotgun (WGS) entry which is preliminary data.</text>
</comment>
<comment type="subunit">
    <text evidence="4 15">Heterotetramer consisting of two non-identical subunits: a beta subunit (TrpG) and a large alpha subunit (TrpE).</text>
</comment>
<dbReference type="InterPro" id="IPR005256">
    <property type="entry name" value="Anth_synth_I_PabB"/>
</dbReference>
<dbReference type="PANTHER" id="PTHR11236">
    <property type="entry name" value="AMINOBENZOATE/ANTHRANILATE SYNTHASE"/>
    <property type="match status" value="1"/>
</dbReference>
<evidence type="ECO:0000259" key="16">
    <source>
        <dbReference type="Pfam" id="PF00425"/>
    </source>
</evidence>
<evidence type="ECO:0000256" key="8">
    <source>
        <dbReference type="ARBA" id="ARBA00022723"/>
    </source>
</evidence>
<evidence type="ECO:0000256" key="7">
    <source>
        <dbReference type="ARBA" id="ARBA00022605"/>
    </source>
</evidence>
<evidence type="ECO:0000256" key="2">
    <source>
        <dbReference type="ARBA" id="ARBA00004873"/>
    </source>
</evidence>
<evidence type="ECO:0000256" key="6">
    <source>
        <dbReference type="ARBA" id="ARBA00020653"/>
    </source>
</evidence>
<feature type="domain" description="Chorismate-utilising enzyme C-terminal" evidence="16">
    <location>
        <begin position="239"/>
        <end position="495"/>
    </location>
</feature>
<evidence type="ECO:0000313" key="19">
    <source>
        <dbReference type="Proteomes" id="UP000603200"/>
    </source>
</evidence>
<evidence type="ECO:0000256" key="5">
    <source>
        <dbReference type="ARBA" id="ARBA00012266"/>
    </source>
</evidence>
<comment type="pathway">
    <text evidence="2 15">Amino-acid biosynthesis; L-tryptophan biosynthesis; L-tryptophan from chorismate: step 1/5.</text>
</comment>
<evidence type="ECO:0000256" key="10">
    <source>
        <dbReference type="ARBA" id="ARBA00022842"/>
    </source>
</evidence>
<name>A0ABQ3ZFQ9_9ACTN</name>
<dbReference type="SUPFAM" id="SSF56322">
    <property type="entry name" value="ADC synthase"/>
    <property type="match status" value="1"/>
</dbReference>
<dbReference type="PANTHER" id="PTHR11236:SF46">
    <property type="entry name" value="ANTHRANILATE SYNTHASE COMPONENT 1"/>
    <property type="match status" value="1"/>
</dbReference>
<feature type="domain" description="Anthranilate synthase component I N-terminal" evidence="17">
    <location>
        <begin position="33"/>
        <end position="177"/>
    </location>
</feature>
<evidence type="ECO:0000256" key="15">
    <source>
        <dbReference type="RuleBase" id="RU364045"/>
    </source>
</evidence>
<comment type="cofactor">
    <cofactor evidence="1 15">
        <name>Mg(2+)</name>
        <dbReference type="ChEBI" id="CHEBI:18420"/>
    </cofactor>
</comment>
<comment type="catalytic activity">
    <reaction evidence="14 15">
        <text>chorismate + L-glutamine = anthranilate + pyruvate + L-glutamate + H(+)</text>
        <dbReference type="Rhea" id="RHEA:21732"/>
        <dbReference type="ChEBI" id="CHEBI:15361"/>
        <dbReference type="ChEBI" id="CHEBI:15378"/>
        <dbReference type="ChEBI" id="CHEBI:16567"/>
        <dbReference type="ChEBI" id="CHEBI:29748"/>
        <dbReference type="ChEBI" id="CHEBI:29985"/>
        <dbReference type="ChEBI" id="CHEBI:58359"/>
        <dbReference type="EC" id="4.1.3.27"/>
    </reaction>
</comment>
<dbReference type="Pfam" id="PF00425">
    <property type="entry name" value="Chorismate_bind"/>
    <property type="match status" value="1"/>
</dbReference>
<accession>A0ABQ3ZFQ9</accession>
<comment type="similarity">
    <text evidence="3 15">Belongs to the anthranilate synthase component I family.</text>
</comment>
<proteinExistence type="inferred from homology"/>
<evidence type="ECO:0000256" key="14">
    <source>
        <dbReference type="ARBA" id="ARBA00047683"/>
    </source>
</evidence>
<dbReference type="Gene3D" id="3.60.120.10">
    <property type="entry name" value="Anthranilate synthase"/>
    <property type="match status" value="1"/>
</dbReference>
<dbReference type="InterPro" id="IPR006805">
    <property type="entry name" value="Anth_synth_I_N"/>
</dbReference>
<evidence type="ECO:0000256" key="12">
    <source>
        <dbReference type="ARBA" id="ARBA00023239"/>
    </source>
</evidence>
<keyword evidence="19" id="KW-1185">Reference proteome</keyword>
<comment type="function">
    <text evidence="13 15">Part of a heterotetrameric complex that catalyzes the two-step biosynthesis of anthranilate, an intermediate in the biosynthesis of L-tryptophan. In the first step, the glutamine-binding beta subunit (TrpG) of anthranilate synthase (AS) provides the glutamine amidotransferase activity which generates ammonia as a substrate that, along with chorismate, is used in the second step, catalyzed by the large alpha subunit of AS (TrpE) to produce anthranilate. In the absence of TrpG, TrpE can synthesize anthranilate directly from chorismate and high concentrations of ammonia.</text>
</comment>
<evidence type="ECO:0000256" key="13">
    <source>
        <dbReference type="ARBA" id="ARBA00025634"/>
    </source>
</evidence>
<dbReference type="Proteomes" id="UP000603200">
    <property type="component" value="Unassembled WGS sequence"/>
</dbReference>
<dbReference type="NCBIfam" id="NF010086">
    <property type="entry name" value="PRK13571.1"/>
    <property type="match status" value="1"/>
</dbReference>
<dbReference type="EC" id="4.1.3.27" evidence="5 15"/>
<evidence type="ECO:0000256" key="1">
    <source>
        <dbReference type="ARBA" id="ARBA00001946"/>
    </source>
</evidence>
<dbReference type="NCBIfam" id="TIGR00564">
    <property type="entry name" value="trpE_most"/>
    <property type="match status" value="1"/>
</dbReference>
<dbReference type="EMBL" id="BOMN01000008">
    <property type="protein sequence ID" value="GIE17333.1"/>
    <property type="molecule type" value="Genomic_DNA"/>
</dbReference>
<keyword evidence="9 15" id="KW-0822">Tryptophan biosynthesis</keyword>
<keyword evidence="7 15" id="KW-0028">Amino-acid biosynthesis</keyword>
<evidence type="ECO:0000313" key="18">
    <source>
        <dbReference type="EMBL" id="GIE17333.1"/>
    </source>
</evidence>
<dbReference type="InterPro" id="IPR015890">
    <property type="entry name" value="Chorismate_C"/>
</dbReference>
<keyword evidence="12 15" id="KW-0456">Lyase</keyword>
<keyword evidence="10 15" id="KW-0460">Magnesium</keyword>
<evidence type="ECO:0000256" key="11">
    <source>
        <dbReference type="ARBA" id="ARBA00023141"/>
    </source>
</evidence>
<dbReference type="RefSeq" id="WP_203834637.1">
    <property type="nucleotide sequence ID" value="NZ_BAAATV010000001.1"/>
</dbReference>
<protein>
    <recommendedName>
        <fullName evidence="6 15">Anthranilate synthase component 1</fullName>
        <ecNumber evidence="5 15">4.1.3.27</ecNumber>
    </recommendedName>
</protein>
<dbReference type="InterPro" id="IPR005801">
    <property type="entry name" value="ADC_synthase"/>
</dbReference>
<dbReference type="InterPro" id="IPR019999">
    <property type="entry name" value="Anth_synth_I-like"/>
</dbReference>
<evidence type="ECO:0000256" key="4">
    <source>
        <dbReference type="ARBA" id="ARBA00011575"/>
    </source>
</evidence>
<keyword evidence="8 15" id="KW-0479">Metal-binding</keyword>
<evidence type="ECO:0000256" key="9">
    <source>
        <dbReference type="ARBA" id="ARBA00022822"/>
    </source>
</evidence>
<dbReference type="Pfam" id="PF04715">
    <property type="entry name" value="Anth_synt_I_N"/>
    <property type="match status" value="1"/>
</dbReference>
<evidence type="ECO:0000256" key="3">
    <source>
        <dbReference type="ARBA" id="ARBA00009562"/>
    </source>
</evidence>